<keyword evidence="2" id="KW-1185">Reference proteome</keyword>
<dbReference type="Proteomes" id="UP001501920">
    <property type="component" value="Chromosome 13"/>
</dbReference>
<name>A0A3B4CP53_PYGNA</name>
<organism evidence="1 2">
    <name type="scientific">Pygocentrus nattereri</name>
    <name type="common">Red-bellied piranha</name>
    <dbReference type="NCBI Taxonomy" id="42514"/>
    <lineage>
        <taxon>Eukaryota</taxon>
        <taxon>Metazoa</taxon>
        <taxon>Chordata</taxon>
        <taxon>Craniata</taxon>
        <taxon>Vertebrata</taxon>
        <taxon>Euteleostomi</taxon>
        <taxon>Actinopterygii</taxon>
        <taxon>Neopterygii</taxon>
        <taxon>Teleostei</taxon>
        <taxon>Ostariophysi</taxon>
        <taxon>Characiformes</taxon>
        <taxon>Characoidei</taxon>
        <taxon>Pygocentrus</taxon>
    </lineage>
</organism>
<dbReference type="Ensembl" id="ENSPNAT00000020676.2">
    <property type="protein sequence ID" value="ENSPNAP00000013148.2"/>
    <property type="gene ID" value="ENSPNAG00000018996.2"/>
</dbReference>
<dbReference type="GeneTree" id="ENSGT00600000085659"/>
<proteinExistence type="predicted"/>
<dbReference type="OMA" id="PNAYTEG"/>
<reference evidence="1 2" key="1">
    <citation type="submission" date="2020-10" db="EMBL/GenBank/DDBJ databases">
        <title>Pygocentrus nattereri (red-bellied piranha) genome, fPygNat1, primary haplotype.</title>
        <authorList>
            <person name="Myers G."/>
            <person name="Meyer A."/>
            <person name="Karagic N."/>
            <person name="Pippel M."/>
            <person name="Winkler S."/>
            <person name="Tracey A."/>
            <person name="Wood J."/>
            <person name="Formenti G."/>
            <person name="Howe K."/>
            <person name="Fedrigo O."/>
            <person name="Jarvis E.D."/>
        </authorList>
    </citation>
    <scope>NUCLEOTIDE SEQUENCE [LARGE SCALE GENOMIC DNA]</scope>
</reference>
<sequence length="190" mass="19304">LLMSRVFLAYEGDLERFTYGQSLLDMINNFDRPAEAYADGLYADADTYADGFENEPGKRIPKAGAGAEAGVGRAGAHWSIFEAEAKGPNASANAEANLAEAGAMARAEVGSASASAGPANVFEAGAMARAEVGGASASAGPVEAKLGLGVDTGVKISPTKIEAKVLGTGVTLGSTMGISLFGSELKIKLW</sequence>
<evidence type="ECO:0000313" key="1">
    <source>
        <dbReference type="Ensembl" id="ENSPNAP00000013148.2"/>
    </source>
</evidence>
<reference evidence="1" key="3">
    <citation type="submission" date="2025-09" db="UniProtKB">
        <authorList>
            <consortium name="Ensembl"/>
        </authorList>
    </citation>
    <scope>IDENTIFICATION</scope>
</reference>
<dbReference type="AlphaFoldDB" id="A0A3B4CP53"/>
<evidence type="ECO:0000313" key="2">
    <source>
        <dbReference type="Proteomes" id="UP001501920"/>
    </source>
</evidence>
<accession>A0A3B4CP53</accession>
<reference evidence="1" key="2">
    <citation type="submission" date="2025-08" db="UniProtKB">
        <authorList>
            <consortium name="Ensembl"/>
        </authorList>
    </citation>
    <scope>IDENTIFICATION</scope>
</reference>
<protein>
    <submittedName>
        <fullName evidence="1">Uncharacterized protein</fullName>
    </submittedName>
</protein>